<accession>A0A3N4E2K6</accession>
<dbReference type="OrthoDB" id="9783299at2"/>
<feature type="signal peptide" evidence="1">
    <location>
        <begin position="1"/>
        <end position="25"/>
    </location>
</feature>
<feature type="domain" description="DUF4397" evidence="2">
    <location>
        <begin position="41"/>
        <end position="160"/>
    </location>
</feature>
<dbReference type="AlphaFoldDB" id="A0A3N4E2K6"/>
<dbReference type="PROSITE" id="PS51257">
    <property type="entry name" value="PROKAR_LIPOPROTEIN"/>
    <property type="match status" value="1"/>
</dbReference>
<keyword evidence="5" id="KW-1185">Reference proteome</keyword>
<evidence type="ECO:0000259" key="2">
    <source>
        <dbReference type="Pfam" id="PF14344"/>
    </source>
</evidence>
<keyword evidence="1" id="KW-0732">Signal</keyword>
<feature type="chain" id="PRO_5018041167" evidence="1">
    <location>
        <begin position="26"/>
        <end position="459"/>
    </location>
</feature>
<dbReference type="Proteomes" id="UP000273778">
    <property type="component" value="Chromosome"/>
</dbReference>
<gene>
    <name evidence="4" type="ORF">EGC77_11425</name>
    <name evidence="3" type="ORF">EGC80_04810</name>
</gene>
<name>A0A3N4E2K6_9GAMM</name>
<evidence type="ECO:0000256" key="1">
    <source>
        <dbReference type="SAM" id="SignalP"/>
    </source>
</evidence>
<evidence type="ECO:0000313" key="5">
    <source>
        <dbReference type="Proteomes" id="UP000273778"/>
    </source>
</evidence>
<dbReference type="EMBL" id="RKKB01000003">
    <property type="protein sequence ID" value="RPA32409.1"/>
    <property type="molecule type" value="Genomic_DNA"/>
</dbReference>
<protein>
    <submittedName>
        <fullName evidence="4">DUF4397 domain-containing protein</fullName>
    </submittedName>
</protein>
<reference evidence="3 5" key="1">
    <citation type="submission" date="2018-11" db="EMBL/GenBank/DDBJ databases">
        <title>Shewanella sp. M2.</title>
        <authorList>
            <person name="Hwang Y.J."/>
            <person name="Hwang C.Y."/>
        </authorList>
    </citation>
    <scope>NUCLEOTIDE SEQUENCE [LARGE SCALE GENOMIC DNA]</scope>
    <source>
        <strain evidence="3 5">M2</strain>
    </source>
</reference>
<dbReference type="Proteomes" id="UP000278855">
    <property type="component" value="Unassembled WGS sequence"/>
</dbReference>
<organism evidence="4 6">
    <name type="scientific">Shewanella psychromarinicola</name>
    <dbReference type="NCBI Taxonomy" id="2487742"/>
    <lineage>
        <taxon>Bacteria</taxon>
        <taxon>Pseudomonadati</taxon>
        <taxon>Pseudomonadota</taxon>
        <taxon>Gammaproteobacteria</taxon>
        <taxon>Alteromonadales</taxon>
        <taxon>Shewanellaceae</taxon>
        <taxon>Shewanella</taxon>
    </lineage>
</organism>
<evidence type="ECO:0000313" key="4">
    <source>
        <dbReference type="EMBL" id="RPA32409.1"/>
    </source>
</evidence>
<dbReference type="InterPro" id="IPR025510">
    <property type="entry name" value="DUF4397"/>
</dbReference>
<dbReference type="EMBL" id="CP034073">
    <property type="protein sequence ID" value="AZG34310.1"/>
    <property type="molecule type" value="Genomic_DNA"/>
</dbReference>
<proteinExistence type="predicted"/>
<dbReference type="KEGG" id="spsr:EGC80_04810"/>
<evidence type="ECO:0000313" key="6">
    <source>
        <dbReference type="Proteomes" id="UP000278855"/>
    </source>
</evidence>
<reference evidence="4" key="3">
    <citation type="submission" date="2018-11" db="EMBL/GenBank/DDBJ databases">
        <authorList>
            <person name="Hwang Y.J."/>
            <person name="Hwang C.Y."/>
        </authorList>
    </citation>
    <scope>NUCLEOTIDE SEQUENCE</scope>
    <source>
        <strain evidence="4">R106</strain>
    </source>
</reference>
<evidence type="ECO:0000313" key="3">
    <source>
        <dbReference type="EMBL" id="AZG34310.1"/>
    </source>
</evidence>
<feature type="domain" description="DUF4397" evidence="2">
    <location>
        <begin position="255"/>
        <end position="374"/>
    </location>
</feature>
<reference evidence="6" key="2">
    <citation type="submission" date="2018-11" db="EMBL/GenBank/DDBJ databases">
        <title>Shewanella sp. R106.</title>
        <authorList>
            <person name="Hwang Y.J."/>
            <person name="Hwang C.Y."/>
        </authorList>
    </citation>
    <scope>NUCLEOTIDE SEQUENCE [LARGE SCALE GENOMIC DNA]</scope>
    <source>
        <strain evidence="6">R106</strain>
    </source>
</reference>
<dbReference type="Pfam" id="PF14344">
    <property type="entry name" value="DUF4397"/>
    <property type="match status" value="2"/>
</dbReference>
<sequence>MRISKMKRIYPFALCVSLIGLTACSDDDDATVVELVEPEMSYIRVIHAGSDAPLVNVVANGNALLSNVDYAMASDLIEVSATSYDINVDAVLADGTTLTVLEALLDAQDDMEYTAIALGSVADNTLSLKLIENPTMDIAAGYARVQVLHGAPLVGTVDIYVTAPDADISATAPTLSASYLDVSSQIEVPASDYQIRITASGMKEVVYDSGSVALGDMQDYFISAIPNTWSGDSPVALQVSLPGAQLVLNDVNSGADLRVVHAVADAPAVDVFVDGATTPAVDMLSFGDVTGYVNLAQGAHTVTVAADADNDVVVIDNAAVDLGIGMSYSALAVGSLTSNMIEPLVLVEQTRRVATEAKLTVTHAAYSAPEVDVYLTSSADISDATPVLEDVPFKVSSGSISVTPGTYTISVTVANTKDVAIGPLEVTLGASGIYGVAAVDNVGGGAPFGVILLDDFTAM</sequence>